<feature type="region of interest" description="Disordered" evidence="2">
    <location>
        <begin position="34"/>
        <end position="53"/>
    </location>
</feature>
<dbReference type="AlphaFoldDB" id="A0A4Y7QBU9"/>
<reference evidence="4 5" key="1">
    <citation type="submission" date="2018-06" db="EMBL/GenBank/DDBJ databases">
        <title>A transcriptomic atlas of mushroom development highlights an independent origin of complex multicellularity.</title>
        <authorList>
            <consortium name="DOE Joint Genome Institute"/>
            <person name="Krizsan K."/>
            <person name="Almasi E."/>
            <person name="Merenyi Z."/>
            <person name="Sahu N."/>
            <person name="Viragh M."/>
            <person name="Koszo T."/>
            <person name="Mondo S."/>
            <person name="Kiss B."/>
            <person name="Balint B."/>
            <person name="Kues U."/>
            <person name="Barry K."/>
            <person name="Hegedus J.C."/>
            <person name="Henrissat B."/>
            <person name="Johnson J."/>
            <person name="Lipzen A."/>
            <person name="Ohm R."/>
            <person name="Nagy I."/>
            <person name="Pangilinan J."/>
            <person name="Yan J."/>
            <person name="Xiong Y."/>
            <person name="Grigoriev I.V."/>
            <person name="Hibbett D.S."/>
            <person name="Nagy L.G."/>
        </authorList>
    </citation>
    <scope>NUCLEOTIDE SEQUENCE [LARGE SCALE GENOMIC DNA]</scope>
    <source>
        <strain evidence="4 5">SZMC22713</strain>
    </source>
</reference>
<protein>
    <recommendedName>
        <fullName evidence="3">C2H2-type domain-containing protein</fullName>
    </recommendedName>
</protein>
<keyword evidence="1" id="KW-0863">Zinc-finger</keyword>
<dbReference type="OrthoDB" id="6077919at2759"/>
<feature type="compositionally biased region" description="Basic residues" evidence="2">
    <location>
        <begin position="74"/>
        <end position="83"/>
    </location>
</feature>
<dbReference type="PROSITE" id="PS00028">
    <property type="entry name" value="ZINC_FINGER_C2H2_1"/>
    <property type="match status" value="1"/>
</dbReference>
<keyword evidence="1" id="KW-0862">Zinc</keyword>
<feature type="region of interest" description="Disordered" evidence="2">
    <location>
        <begin position="72"/>
        <end position="112"/>
    </location>
</feature>
<evidence type="ECO:0000259" key="3">
    <source>
        <dbReference type="PROSITE" id="PS50157"/>
    </source>
</evidence>
<dbReference type="InterPro" id="IPR013087">
    <property type="entry name" value="Znf_C2H2_type"/>
</dbReference>
<dbReference type="GO" id="GO:0008270">
    <property type="term" value="F:zinc ion binding"/>
    <property type="evidence" value="ECO:0007669"/>
    <property type="project" value="UniProtKB-KW"/>
</dbReference>
<feature type="domain" description="C2H2-type" evidence="3">
    <location>
        <begin position="10"/>
        <end position="34"/>
    </location>
</feature>
<proteinExistence type="predicted"/>
<evidence type="ECO:0000313" key="5">
    <source>
        <dbReference type="Proteomes" id="UP000294933"/>
    </source>
</evidence>
<evidence type="ECO:0000256" key="1">
    <source>
        <dbReference type="PROSITE-ProRule" id="PRU00042"/>
    </source>
</evidence>
<evidence type="ECO:0000313" key="4">
    <source>
        <dbReference type="EMBL" id="TDL25143.1"/>
    </source>
</evidence>
<organism evidence="4 5">
    <name type="scientific">Rickenella mellea</name>
    <dbReference type="NCBI Taxonomy" id="50990"/>
    <lineage>
        <taxon>Eukaryota</taxon>
        <taxon>Fungi</taxon>
        <taxon>Dikarya</taxon>
        <taxon>Basidiomycota</taxon>
        <taxon>Agaricomycotina</taxon>
        <taxon>Agaricomycetes</taxon>
        <taxon>Hymenochaetales</taxon>
        <taxon>Rickenellaceae</taxon>
        <taxon>Rickenella</taxon>
    </lineage>
</organism>
<sequence>MLIHRTLAAYACPLETCTKTFAVRSNARRHLRTHGITSGSSSTRTTVKPEPPFEVSFDTPLVASPSTALDMHFQRPRSGKKPRVPASLTTRKNAARLRSLSPGSDMADLDADMDDEEDGEYQYKYQYYRPPGPAKKVPVPLPPVKPSEPSEDPDEKFEERDSSAEAGTFPYHPEQVRALPSLSSSRRRSKNS</sequence>
<keyword evidence="1" id="KW-0479">Metal-binding</keyword>
<dbReference type="Proteomes" id="UP000294933">
    <property type="component" value="Unassembled WGS sequence"/>
</dbReference>
<dbReference type="Gene3D" id="3.30.160.60">
    <property type="entry name" value="Classic Zinc Finger"/>
    <property type="match status" value="1"/>
</dbReference>
<dbReference type="EMBL" id="ML170164">
    <property type="protein sequence ID" value="TDL25143.1"/>
    <property type="molecule type" value="Genomic_DNA"/>
</dbReference>
<evidence type="ECO:0000256" key="2">
    <source>
        <dbReference type="SAM" id="MobiDB-lite"/>
    </source>
</evidence>
<dbReference type="VEuPathDB" id="FungiDB:BD410DRAFT_784967"/>
<keyword evidence="5" id="KW-1185">Reference proteome</keyword>
<feature type="region of interest" description="Disordered" evidence="2">
    <location>
        <begin position="125"/>
        <end position="192"/>
    </location>
</feature>
<accession>A0A4Y7QBU9</accession>
<dbReference type="InterPro" id="IPR036236">
    <property type="entry name" value="Znf_C2H2_sf"/>
</dbReference>
<dbReference type="SUPFAM" id="SSF57667">
    <property type="entry name" value="beta-beta-alpha zinc fingers"/>
    <property type="match status" value="1"/>
</dbReference>
<name>A0A4Y7QBU9_9AGAM</name>
<gene>
    <name evidence="4" type="ORF">BD410DRAFT_784967</name>
</gene>
<feature type="compositionally biased region" description="Low complexity" evidence="2">
    <location>
        <begin position="37"/>
        <end position="46"/>
    </location>
</feature>
<dbReference type="PROSITE" id="PS50157">
    <property type="entry name" value="ZINC_FINGER_C2H2_2"/>
    <property type="match status" value="1"/>
</dbReference>
<dbReference type="STRING" id="50990.A0A4Y7QBU9"/>